<protein>
    <recommendedName>
        <fullName evidence="8">Solute carrier family 40 protein</fullName>
    </recommendedName>
</protein>
<proteinExistence type="predicted"/>
<evidence type="ECO:0008006" key="8">
    <source>
        <dbReference type="Google" id="ProtNLM"/>
    </source>
</evidence>
<evidence type="ECO:0000313" key="6">
    <source>
        <dbReference type="EMBL" id="KAL1600429.1"/>
    </source>
</evidence>
<comment type="caution">
    <text evidence="6">The sequence shown here is derived from an EMBL/GenBank/DDBJ whole genome shotgun (WGS) entry which is preliminary data.</text>
</comment>
<dbReference type="Proteomes" id="UP001521785">
    <property type="component" value="Unassembled WGS sequence"/>
</dbReference>
<evidence type="ECO:0000313" key="7">
    <source>
        <dbReference type="Proteomes" id="UP001521785"/>
    </source>
</evidence>
<gene>
    <name evidence="6" type="ORF">SLS60_006814</name>
</gene>
<feature type="transmembrane region" description="Helical" evidence="5">
    <location>
        <begin position="79"/>
        <end position="97"/>
    </location>
</feature>
<organism evidence="6 7">
    <name type="scientific">Paraconiothyrium brasiliense</name>
    <dbReference type="NCBI Taxonomy" id="300254"/>
    <lineage>
        <taxon>Eukaryota</taxon>
        <taxon>Fungi</taxon>
        <taxon>Dikarya</taxon>
        <taxon>Ascomycota</taxon>
        <taxon>Pezizomycotina</taxon>
        <taxon>Dothideomycetes</taxon>
        <taxon>Pleosporomycetidae</taxon>
        <taxon>Pleosporales</taxon>
        <taxon>Massarineae</taxon>
        <taxon>Didymosphaeriaceae</taxon>
        <taxon>Paraconiothyrium</taxon>
    </lineage>
</organism>
<feature type="transmembrane region" description="Helical" evidence="5">
    <location>
        <begin position="155"/>
        <end position="174"/>
    </location>
</feature>
<feature type="transmembrane region" description="Helical" evidence="5">
    <location>
        <begin position="12"/>
        <end position="33"/>
    </location>
</feature>
<evidence type="ECO:0000256" key="5">
    <source>
        <dbReference type="SAM" id="Phobius"/>
    </source>
</evidence>
<reference evidence="6 7" key="1">
    <citation type="submission" date="2024-02" db="EMBL/GenBank/DDBJ databases">
        <title>De novo assembly and annotation of 12 fungi associated with fruit tree decline syndrome in Ontario, Canada.</title>
        <authorList>
            <person name="Sulman M."/>
            <person name="Ellouze W."/>
            <person name="Ilyukhin E."/>
        </authorList>
    </citation>
    <scope>NUCLEOTIDE SEQUENCE [LARGE SCALE GENOMIC DNA]</scope>
    <source>
        <strain evidence="6 7">M42-189</strain>
    </source>
</reference>
<dbReference type="PANTHER" id="PTHR23501">
    <property type="entry name" value="MAJOR FACILITATOR SUPERFAMILY"/>
    <property type="match status" value="1"/>
</dbReference>
<evidence type="ECO:0000256" key="4">
    <source>
        <dbReference type="ARBA" id="ARBA00023136"/>
    </source>
</evidence>
<name>A0ABR3R7M6_9PLEO</name>
<evidence type="ECO:0000256" key="2">
    <source>
        <dbReference type="ARBA" id="ARBA00022692"/>
    </source>
</evidence>
<keyword evidence="3 5" id="KW-1133">Transmembrane helix</keyword>
<dbReference type="EMBL" id="JAKJXO020000009">
    <property type="protein sequence ID" value="KAL1600429.1"/>
    <property type="molecule type" value="Genomic_DNA"/>
</dbReference>
<sequence length="203" mass="21852">MMMVPMFGGYVWLLRISWVITALGTSLLALFGVGSPTSIIYGLPILWAQGVSLLRILMLPIQASVKCVDDEGLATANILTIRMFGALVGLAICSPIFNSVFSNSVSEAAVEFVGPLSSLKDASNAVEFIGELRSLHVPTTTLAQVSRVYLEPFKAIFYTMAGVSGLGLVSSMFLDETELKRWTVGTNASKIHKTTGRFSELPV</sequence>
<evidence type="ECO:0000256" key="3">
    <source>
        <dbReference type="ARBA" id="ARBA00022989"/>
    </source>
</evidence>
<dbReference type="PANTHER" id="PTHR23501:SF156">
    <property type="entry name" value="TRANSPORTER, PUTATIVE-RELATED"/>
    <property type="match status" value="1"/>
</dbReference>
<keyword evidence="7" id="KW-1185">Reference proteome</keyword>
<comment type="subcellular location">
    <subcellularLocation>
        <location evidence="1">Membrane</location>
        <topology evidence="1">Multi-pass membrane protein</topology>
    </subcellularLocation>
</comment>
<feature type="transmembrane region" description="Helical" evidence="5">
    <location>
        <begin position="39"/>
        <end position="58"/>
    </location>
</feature>
<accession>A0ABR3R7M6</accession>
<evidence type="ECO:0000256" key="1">
    <source>
        <dbReference type="ARBA" id="ARBA00004141"/>
    </source>
</evidence>
<keyword evidence="2 5" id="KW-0812">Transmembrane</keyword>
<keyword evidence="4 5" id="KW-0472">Membrane</keyword>